<evidence type="ECO:0000256" key="2">
    <source>
        <dbReference type="ARBA" id="ARBA00022737"/>
    </source>
</evidence>
<dbReference type="PANTHER" id="PTHR47997:SF31">
    <property type="entry name" value="MYB TRANSCRIPTION FACTOR"/>
    <property type="match status" value="1"/>
</dbReference>
<evidence type="ECO:0000256" key="3">
    <source>
        <dbReference type="ARBA" id="ARBA00023015"/>
    </source>
</evidence>
<evidence type="ECO:0000256" key="5">
    <source>
        <dbReference type="ARBA" id="ARBA00023163"/>
    </source>
</evidence>
<dbReference type="EMBL" id="VOIH02000004">
    <property type="protein sequence ID" value="KAF3448612.1"/>
    <property type="molecule type" value="Genomic_DNA"/>
</dbReference>
<dbReference type="PROSITE" id="PS50090">
    <property type="entry name" value="MYB_LIKE"/>
    <property type="match status" value="1"/>
</dbReference>
<keyword evidence="3" id="KW-0805">Transcription regulation</keyword>
<organism evidence="9 10">
    <name type="scientific">Rhamnella rubrinervis</name>
    <dbReference type="NCBI Taxonomy" id="2594499"/>
    <lineage>
        <taxon>Eukaryota</taxon>
        <taxon>Viridiplantae</taxon>
        <taxon>Streptophyta</taxon>
        <taxon>Embryophyta</taxon>
        <taxon>Tracheophyta</taxon>
        <taxon>Spermatophyta</taxon>
        <taxon>Magnoliopsida</taxon>
        <taxon>eudicotyledons</taxon>
        <taxon>Gunneridae</taxon>
        <taxon>Pentapetalae</taxon>
        <taxon>rosids</taxon>
        <taxon>fabids</taxon>
        <taxon>Rosales</taxon>
        <taxon>Rhamnaceae</taxon>
        <taxon>rhamnoid group</taxon>
        <taxon>Rhamneae</taxon>
        <taxon>Rhamnella</taxon>
    </lineage>
</organism>
<keyword evidence="2" id="KW-0677">Repeat</keyword>
<protein>
    <submittedName>
        <fullName evidence="9">Uncharacterized protein</fullName>
    </submittedName>
</protein>
<evidence type="ECO:0000313" key="10">
    <source>
        <dbReference type="Proteomes" id="UP000796880"/>
    </source>
</evidence>
<keyword evidence="5" id="KW-0804">Transcription</keyword>
<dbReference type="GO" id="GO:0003677">
    <property type="term" value="F:DNA binding"/>
    <property type="evidence" value="ECO:0007669"/>
    <property type="project" value="UniProtKB-KW"/>
</dbReference>
<evidence type="ECO:0000256" key="4">
    <source>
        <dbReference type="ARBA" id="ARBA00023125"/>
    </source>
</evidence>
<dbReference type="PROSITE" id="PS51294">
    <property type="entry name" value="HTH_MYB"/>
    <property type="match status" value="1"/>
</dbReference>
<comment type="caution">
    <text evidence="9">The sequence shown here is derived from an EMBL/GenBank/DDBJ whole genome shotgun (WGS) entry which is preliminary data.</text>
</comment>
<evidence type="ECO:0000313" key="9">
    <source>
        <dbReference type="EMBL" id="KAF3448612.1"/>
    </source>
</evidence>
<evidence type="ECO:0000259" key="7">
    <source>
        <dbReference type="PROSITE" id="PS50090"/>
    </source>
</evidence>
<comment type="subcellular location">
    <subcellularLocation>
        <location evidence="1">Nucleus</location>
    </subcellularLocation>
</comment>
<dbReference type="Proteomes" id="UP000796880">
    <property type="component" value="Unassembled WGS sequence"/>
</dbReference>
<dbReference type="AlphaFoldDB" id="A0A8K0MJW0"/>
<dbReference type="FunFam" id="1.10.10.60:FF:000185">
    <property type="entry name" value="MYB transcription factor"/>
    <property type="match status" value="1"/>
</dbReference>
<evidence type="ECO:0000256" key="1">
    <source>
        <dbReference type="ARBA" id="ARBA00004123"/>
    </source>
</evidence>
<dbReference type="Gene3D" id="1.10.10.60">
    <property type="entry name" value="Homeodomain-like"/>
    <property type="match status" value="1"/>
</dbReference>
<dbReference type="InterPro" id="IPR051953">
    <property type="entry name" value="Plant_SW-associated_TFs"/>
</dbReference>
<dbReference type="InterPro" id="IPR009057">
    <property type="entry name" value="Homeodomain-like_sf"/>
</dbReference>
<dbReference type="InterPro" id="IPR001005">
    <property type="entry name" value="SANT/Myb"/>
</dbReference>
<accession>A0A8K0MJW0</accession>
<keyword evidence="10" id="KW-1185">Reference proteome</keyword>
<proteinExistence type="predicted"/>
<reference evidence="9" key="1">
    <citation type="submission" date="2020-03" db="EMBL/GenBank/DDBJ databases">
        <title>A high-quality chromosome-level genome assembly of a woody plant with both climbing and erect habits, Rhamnella rubrinervis.</title>
        <authorList>
            <person name="Lu Z."/>
            <person name="Yang Y."/>
            <person name="Zhu X."/>
            <person name="Sun Y."/>
        </authorList>
    </citation>
    <scope>NUCLEOTIDE SEQUENCE</scope>
    <source>
        <strain evidence="9">BYM</strain>
        <tissue evidence="9">Leaf</tissue>
    </source>
</reference>
<dbReference type="Pfam" id="PF00249">
    <property type="entry name" value="Myb_DNA-binding"/>
    <property type="match status" value="1"/>
</dbReference>
<dbReference type="GO" id="GO:0005634">
    <property type="term" value="C:nucleus"/>
    <property type="evidence" value="ECO:0007669"/>
    <property type="project" value="UniProtKB-SubCell"/>
</dbReference>
<evidence type="ECO:0000256" key="6">
    <source>
        <dbReference type="ARBA" id="ARBA00023242"/>
    </source>
</evidence>
<dbReference type="SUPFAM" id="SSF46689">
    <property type="entry name" value="Homeodomain-like"/>
    <property type="match status" value="1"/>
</dbReference>
<gene>
    <name evidence="9" type="ORF">FNV43_RR09325</name>
</gene>
<dbReference type="PANTHER" id="PTHR47997">
    <property type="entry name" value="MYB DOMAIN PROTEIN 55"/>
    <property type="match status" value="1"/>
</dbReference>
<dbReference type="CDD" id="cd00167">
    <property type="entry name" value="SANT"/>
    <property type="match status" value="1"/>
</dbReference>
<dbReference type="InterPro" id="IPR017930">
    <property type="entry name" value="Myb_dom"/>
</dbReference>
<dbReference type="SMART" id="SM00717">
    <property type="entry name" value="SANT"/>
    <property type="match status" value="1"/>
</dbReference>
<keyword evidence="4" id="KW-0238">DNA-binding</keyword>
<dbReference type="OrthoDB" id="2143914at2759"/>
<sequence length="312" mass="34584">MGHHYCCKQRKVKRGLWSPEEDEKLISYINTNGYGCWSQVPEQAGLQRCGKSCRLRWLNYLRPDIKRGGFTPEEEKLIVNLHAVAGNRSNSSSSSSPPAITSTPAIVEHSQTGYDSTQPSGFDLQNQEYFINTTPPELVGETFYPSPCTQFMFDTAASENNNVGAELNYQQAAMDLNSVGSTWNQLDQHLEVQGFQPLAMSFTPSSMDINFVQPFMQTMGNLVPLELESCGIDDDEEAGDVALECNIHGGHGDDHELNELVHFQQQHHSNNVHLWDNVIHAGDQSSGSFPASNSSNMASNFLSSFPSLFGKE</sequence>
<feature type="domain" description="HTH myb-type" evidence="8">
    <location>
        <begin position="9"/>
        <end position="65"/>
    </location>
</feature>
<keyword evidence="6" id="KW-0539">Nucleus</keyword>
<evidence type="ECO:0000259" key="8">
    <source>
        <dbReference type="PROSITE" id="PS51294"/>
    </source>
</evidence>
<name>A0A8K0MJW0_9ROSA</name>
<feature type="domain" description="Myb-like" evidence="7">
    <location>
        <begin position="9"/>
        <end position="61"/>
    </location>
</feature>